<dbReference type="AlphaFoldDB" id="A0AA90UXP0"/>
<dbReference type="Pfam" id="PF07523">
    <property type="entry name" value="Big_3"/>
    <property type="match status" value="1"/>
</dbReference>
<evidence type="ECO:0000313" key="3">
    <source>
        <dbReference type="EMBL" id="MQN84328.1"/>
    </source>
</evidence>
<keyword evidence="1" id="KW-0732">Signal</keyword>
<proteinExistence type="predicted"/>
<evidence type="ECO:0000256" key="1">
    <source>
        <dbReference type="SAM" id="SignalP"/>
    </source>
</evidence>
<sequence>MKRLNKLASVFCVAAMALTAMTGCEGSDMFSVNSPDWLSEKIDSIEKANQSTEEVLVGMNEDVYTVGNTDFSSGFWTSFSKYYVVQDNQKWNAVFNLNINPSATNTYKNFALVITNDVDRGGTGYTEYGAIRFDNQPSGNSEWGDHIDRSCVQSNLTFETDKDKGVDKLGGKVTLTVDRSRVDTFMVKITNGTVTKTYIQPSKIANLNADESNTNIRCFLVPEGSYIDFMQSNVEPIGGYTSAQDKAPVSMVLNNVPAEVDENTPLEKAMENVSATVTFEEGITKVIPAKELYFSAINDMNVSGTKNLIVIYNKTFKGENASTPIVAQKTFEVVPAIKALHIVSAPTRLTYKYYEAAGITNPASAVFPVDTKGLTVQATYLNGVTRDITLDKLAISAVPMKAGKQAVTVTAKNGVKTTFDVTVEKHAATFVTPSPAILGAEDCTTGWWGAHLDADVKVPAGETRAFSFTNLGGAANWNNYVVVLRNAALAEYVVVRSDNFGWTGDNSGPYGWKNCTAGSTGAADWATWLAGMNGAKVVVYVTNNNNGTADVLAITTGTDGKVNTQYYYGIDGVDANDLFVDFTVDSSCLKFDTAASARKHYTRAHRR</sequence>
<dbReference type="PROSITE" id="PS51257">
    <property type="entry name" value="PROKAR_LIPOPROTEIN"/>
    <property type="match status" value="1"/>
</dbReference>
<name>A0AA90UXP0_9BACT</name>
<organism evidence="3 4">
    <name type="scientific">Segatella copri</name>
    <dbReference type="NCBI Taxonomy" id="165179"/>
    <lineage>
        <taxon>Bacteria</taxon>
        <taxon>Pseudomonadati</taxon>
        <taxon>Bacteroidota</taxon>
        <taxon>Bacteroidia</taxon>
        <taxon>Bacteroidales</taxon>
        <taxon>Prevotellaceae</taxon>
        <taxon>Segatella</taxon>
    </lineage>
</organism>
<dbReference type="InterPro" id="IPR022038">
    <property type="entry name" value="Ig-like_bact"/>
</dbReference>
<accession>A0AA90UXP0</accession>
<dbReference type="Gene3D" id="2.60.40.3630">
    <property type="match status" value="1"/>
</dbReference>
<gene>
    <name evidence="3" type="ORF">F7D74_10150</name>
</gene>
<protein>
    <recommendedName>
        <fullName evidence="2">Ig-like domain-containing protein</fullName>
    </recommendedName>
</protein>
<dbReference type="EMBL" id="VZCC01000067">
    <property type="protein sequence ID" value="MQN84328.1"/>
    <property type="molecule type" value="Genomic_DNA"/>
</dbReference>
<evidence type="ECO:0000259" key="2">
    <source>
        <dbReference type="Pfam" id="PF07523"/>
    </source>
</evidence>
<feature type="chain" id="PRO_5041662385" description="Ig-like domain-containing protein" evidence="1">
    <location>
        <begin position="23"/>
        <end position="607"/>
    </location>
</feature>
<dbReference type="RefSeq" id="WP_153119114.1">
    <property type="nucleotide sequence ID" value="NZ_VZCC01000067.1"/>
</dbReference>
<reference evidence="4" key="1">
    <citation type="submission" date="2019-09" db="EMBL/GenBank/DDBJ databases">
        <title>Distinct polysaccharide growth profiles of human intestinal Prevotella copri isolates.</title>
        <authorList>
            <person name="Fehlner-Peach H."/>
            <person name="Magnabosco C."/>
            <person name="Raghavan V."/>
            <person name="Scher J.U."/>
            <person name="Tett A."/>
            <person name="Cox L.M."/>
            <person name="Gottsegen C."/>
            <person name="Watters A."/>
            <person name="Wiltshire- Gordon J.D."/>
            <person name="Segata N."/>
            <person name="Bonneau R."/>
            <person name="Littman D.R."/>
        </authorList>
    </citation>
    <scope>NUCLEOTIDE SEQUENCE [LARGE SCALE GENOMIC DNA]</scope>
    <source>
        <strain evidence="4">iAA108</strain>
    </source>
</reference>
<feature type="signal peptide" evidence="1">
    <location>
        <begin position="1"/>
        <end position="22"/>
    </location>
</feature>
<dbReference type="Proteomes" id="UP000421408">
    <property type="component" value="Unassembled WGS sequence"/>
</dbReference>
<comment type="caution">
    <text evidence="3">The sequence shown here is derived from an EMBL/GenBank/DDBJ whole genome shotgun (WGS) entry which is preliminary data.</text>
</comment>
<feature type="domain" description="Ig-like" evidence="2">
    <location>
        <begin position="370"/>
        <end position="423"/>
    </location>
</feature>
<evidence type="ECO:0000313" key="4">
    <source>
        <dbReference type="Proteomes" id="UP000421408"/>
    </source>
</evidence>